<dbReference type="InterPro" id="IPR043519">
    <property type="entry name" value="NT_sf"/>
</dbReference>
<feature type="domain" description="Polymerase beta nucleotidyltransferase" evidence="1">
    <location>
        <begin position="18"/>
        <end position="69"/>
    </location>
</feature>
<dbReference type="Proteomes" id="UP000001412">
    <property type="component" value="Chromosome"/>
</dbReference>
<dbReference type="Pfam" id="PF18765">
    <property type="entry name" value="Polbeta"/>
    <property type="match status" value="1"/>
</dbReference>
<dbReference type="GeneID" id="24252866"/>
<dbReference type="HOGENOM" id="CLU_1203140_0_0_9"/>
<dbReference type="RefSeq" id="WP_011099076.1">
    <property type="nucleotide sequence ID" value="NC_004557.1"/>
</dbReference>
<protein>
    <recommendedName>
        <fullName evidence="1">Polymerase beta nucleotidyltransferase domain-containing protein</fullName>
    </recommendedName>
</protein>
<dbReference type="InterPro" id="IPR041633">
    <property type="entry name" value="Polbeta"/>
</dbReference>
<dbReference type="STRING" id="212717.CTC_00814"/>
<accession>Q897C6</accession>
<dbReference type="SUPFAM" id="SSF81301">
    <property type="entry name" value="Nucleotidyltransferase"/>
    <property type="match status" value="1"/>
</dbReference>
<sequence>MKVLIGEEKIREFTKEVILQFGEEIQCILLTGSYARGEVCESSDIDMWLFFKEISFDILKTIAYILKDLPRTPKLTPKCTTFQESLNKHFAKEYNPLQYRTDGIVLYGKIQLPYPKKEEFIEESKYLSNYVIMGIRHYIAIGEDEEKLLKRKIQRRILKPLMWAFRYKYAGKYGEYHKKLDKLRLVCNKDEKVLIDIYKTALRGDLKGYEGRVDYIFTLCYRVCSNILNW</sequence>
<gene>
    <name evidence="2" type="ordered locus">CTC_00814</name>
</gene>
<dbReference type="CDD" id="cd05403">
    <property type="entry name" value="NT_KNTase_like"/>
    <property type="match status" value="1"/>
</dbReference>
<dbReference type="AlphaFoldDB" id="Q897C6"/>
<keyword evidence="3" id="KW-1185">Reference proteome</keyword>
<reference evidence="2 3" key="1">
    <citation type="journal article" date="2003" name="Proc. Natl. Acad. Sci. U.S.A.">
        <title>The genome sequence of Clostridium tetani, the causative agent of tetanus disease.</title>
        <authorList>
            <person name="Brueggemann H."/>
            <person name="Baumer S."/>
            <person name="Fricke W.F."/>
            <person name="Wiezer A."/>
            <person name="Liesegang H."/>
            <person name="Decker I."/>
            <person name="Herzberg C."/>
            <person name="Martinez-Arias R."/>
            <person name="Merkl R."/>
            <person name="Henne A."/>
            <person name="Gottschalk G."/>
        </authorList>
    </citation>
    <scope>NUCLEOTIDE SEQUENCE [LARGE SCALE GENOMIC DNA]</scope>
    <source>
        <strain evidence="3">Massachusetts / E88</strain>
    </source>
</reference>
<proteinExistence type="predicted"/>
<dbReference type="Gene3D" id="3.30.460.10">
    <property type="entry name" value="Beta Polymerase, domain 2"/>
    <property type="match status" value="1"/>
</dbReference>
<organism evidence="2 3">
    <name type="scientific">Clostridium tetani (strain Massachusetts / E88)</name>
    <dbReference type="NCBI Taxonomy" id="212717"/>
    <lineage>
        <taxon>Bacteria</taxon>
        <taxon>Bacillati</taxon>
        <taxon>Bacillota</taxon>
        <taxon>Clostridia</taxon>
        <taxon>Eubacteriales</taxon>
        <taxon>Clostridiaceae</taxon>
        <taxon>Clostridium</taxon>
    </lineage>
</organism>
<evidence type="ECO:0000259" key="1">
    <source>
        <dbReference type="Pfam" id="PF18765"/>
    </source>
</evidence>
<evidence type="ECO:0000313" key="3">
    <source>
        <dbReference type="Proteomes" id="UP000001412"/>
    </source>
</evidence>
<dbReference type="EMBL" id="AE015927">
    <property type="protein sequence ID" value="AAO35412.1"/>
    <property type="molecule type" value="Genomic_DNA"/>
</dbReference>
<evidence type="ECO:0000313" key="2">
    <source>
        <dbReference type="EMBL" id="AAO35412.1"/>
    </source>
</evidence>
<name>Q897C6_CLOTE</name>
<dbReference type="KEGG" id="ctc:CTC_00814"/>